<dbReference type="Gene3D" id="1.10.150.240">
    <property type="entry name" value="Putative phosphatase, domain 2"/>
    <property type="match status" value="1"/>
</dbReference>
<name>A0A8J3B0J2_9BURK</name>
<reference evidence="1" key="2">
    <citation type="submission" date="2020-09" db="EMBL/GenBank/DDBJ databases">
        <authorList>
            <person name="Sun Q."/>
            <person name="Sedlacek I."/>
        </authorList>
    </citation>
    <scope>NUCLEOTIDE SEQUENCE</scope>
    <source>
        <strain evidence="1">CCM 7664</strain>
    </source>
</reference>
<dbReference type="AlphaFoldDB" id="A0A8J3B0J2"/>
<comment type="caution">
    <text evidence="1">The sequence shown here is derived from an EMBL/GenBank/DDBJ whole genome shotgun (WGS) entry which is preliminary data.</text>
</comment>
<proteinExistence type="predicted"/>
<evidence type="ECO:0000313" key="2">
    <source>
        <dbReference type="Proteomes" id="UP000627205"/>
    </source>
</evidence>
<evidence type="ECO:0000313" key="1">
    <source>
        <dbReference type="EMBL" id="GGI55496.1"/>
    </source>
</evidence>
<accession>A0A8J3B0J2</accession>
<dbReference type="InterPro" id="IPR023198">
    <property type="entry name" value="PGP-like_dom2"/>
</dbReference>
<dbReference type="EMBL" id="BMDP01000004">
    <property type="protein sequence ID" value="GGI55496.1"/>
    <property type="molecule type" value="Genomic_DNA"/>
</dbReference>
<organism evidence="1 2">
    <name type="scientific">Oxalicibacterium solurbis</name>
    <dbReference type="NCBI Taxonomy" id="69280"/>
    <lineage>
        <taxon>Bacteria</taxon>
        <taxon>Pseudomonadati</taxon>
        <taxon>Pseudomonadota</taxon>
        <taxon>Betaproteobacteria</taxon>
        <taxon>Burkholderiales</taxon>
        <taxon>Oxalobacteraceae</taxon>
        <taxon>Oxalicibacterium</taxon>
    </lineage>
</organism>
<protein>
    <submittedName>
        <fullName evidence="1">Uncharacterized protein</fullName>
    </submittedName>
</protein>
<sequence>MMTALEQCPIRDAVACHLAAYNAAFYELGLSWHWDDETFHGLQSLDCERDRIKKYMETHQSHLLKAYDADFLIDAIQSAKERCFETMTDGGSRMAAQVDWAEFQRAEVGT</sequence>
<dbReference type="RefSeq" id="WP_229724138.1">
    <property type="nucleotide sequence ID" value="NZ_BMDP01000004.1"/>
</dbReference>
<gene>
    <name evidence="1" type="ORF">GCM10011430_26700</name>
</gene>
<reference evidence="1" key="1">
    <citation type="journal article" date="2014" name="Int. J. Syst. Evol. Microbiol.">
        <title>Complete genome sequence of Corynebacterium casei LMG S-19264T (=DSM 44701T), isolated from a smear-ripened cheese.</title>
        <authorList>
            <consortium name="US DOE Joint Genome Institute (JGI-PGF)"/>
            <person name="Walter F."/>
            <person name="Albersmeier A."/>
            <person name="Kalinowski J."/>
            <person name="Ruckert C."/>
        </authorList>
    </citation>
    <scope>NUCLEOTIDE SEQUENCE</scope>
    <source>
        <strain evidence="1">CCM 7664</strain>
    </source>
</reference>
<dbReference type="Proteomes" id="UP000627205">
    <property type="component" value="Unassembled WGS sequence"/>
</dbReference>
<keyword evidence="2" id="KW-1185">Reference proteome</keyword>